<gene>
    <name evidence="1" type="ORF">Tco_0728792</name>
</gene>
<organism evidence="1 2">
    <name type="scientific">Tanacetum coccineum</name>
    <dbReference type="NCBI Taxonomy" id="301880"/>
    <lineage>
        <taxon>Eukaryota</taxon>
        <taxon>Viridiplantae</taxon>
        <taxon>Streptophyta</taxon>
        <taxon>Embryophyta</taxon>
        <taxon>Tracheophyta</taxon>
        <taxon>Spermatophyta</taxon>
        <taxon>Magnoliopsida</taxon>
        <taxon>eudicotyledons</taxon>
        <taxon>Gunneridae</taxon>
        <taxon>Pentapetalae</taxon>
        <taxon>asterids</taxon>
        <taxon>campanulids</taxon>
        <taxon>Asterales</taxon>
        <taxon>Asteraceae</taxon>
        <taxon>Asteroideae</taxon>
        <taxon>Anthemideae</taxon>
        <taxon>Anthemidinae</taxon>
        <taxon>Tanacetum</taxon>
    </lineage>
</organism>
<reference evidence="1" key="2">
    <citation type="submission" date="2022-01" db="EMBL/GenBank/DDBJ databases">
        <authorList>
            <person name="Yamashiro T."/>
            <person name="Shiraishi A."/>
            <person name="Satake H."/>
            <person name="Nakayama K."/>
        </authorList>
    </citation>
    <scope>NUCLEOTIDE SEQUENCE</scope>
</reference>
<reference evidence="1" key="1">
    <citation type="journal article" date="2022" name="Int. J. Mol. Sci.">
        <title>Draft Genome of Tanacetum Coccineum: Genomic Comparison of Closely Related Tanacetum-Family Plants.</title>
        <authorList>
            <person name="Yamashiro T."/>
            <person name="Shiraishi A."/>
            <person name="Nakayama K."/>
            <person name="Satake H."/>
        </authorList>
    </citation>
    <scope>NUCLEOTIDE SEQUENCE</scope>
</reference>
<proteinExistence type="predicted"/>
<dbReference type="Proteomes" id="UP001151760">
    <property type="component" value="Unassembled WGS sequence"/>
</dbReference>
<sequence>MHRFADRFTNRRPEINRLMTLHDHPLIEYGRYALGCMTEADMKKAIYLKSVRDELLRSMEEKRQLIKNYKEILSKTLFINEESPLLKDIHILKAEHSSDFGPKGQDPNGLSKHDVVNAVKEFFSSSKFPPGSNSSFITLIPKSLDAKMVKDFRPISIIWVIQRVLSSAMGSDSGLMKVPSAEFKFDKDDHLLLAVVLLLDGFLEGPLKITIMAWKVGDMKNRNKHSLLISTEYGYAL</sequence>
<protein>
    <recommendedName>
        <fullName evidence="3">Reverse transcriptase domain-containing protein</fullName>
    </recommendedName>
</protein>
<comment type="caution">
    <text evidence="1">The sequence shown here is derived from an EMBL/GenBank/DDBJ whole genome shotgun (WGS) entry which is preliminary data.</text>
</comment>
<evidence type="ECO:0000313" key="2">
    <source>
        <dbReference type="Proteomes" id="UP001151760"/>
    </source>
</evidence>
<keyword evidence="2" id="KW-1185">Reference proteome</keyword>
<evidence type="ECO:0000313" key="1">
    <source>
        <dbReference type="EMBL" id="GJS78911.1"/>
    </source>
</evidence>
<dbReference type="EMBL" id="BQNB010010559">
    <property type="protein sequence ID" value="GJS78911.1"/>
    <property type="molecule type" value="Genomic_DNA"/>
</dbReference>
<accession>A0ABQ4YNA4</accession>
<evidence type="ECO:0008006" key="3">
    <source>
        <dbReference type="Google" id="ProtNLM"/>
    </source>
</evidence>
<name>A0ABQ4YNA4_9ASTR</name>